<dbReference type="Pfam" id="PF00307">
    <property type="entry name" value="CH"/>
    <property type="match status" value="1"/>
</dbReference>
<evidence type="ECO:0000259" key="4">
    <source>
        <dbReference type="PROSITE" id="PS50021"/>
    </source>
</evidence>
<dbReference type="SMART" id="SM00033">
    <property type="entry name" value="CH"/>
    <property type="match status" value="1"/>
</dbReference>
<dbReference type="Gene3D" id="1.10.418.10">
    <property type="entry name" value="Calponin-like domain"/>
    <property type="match status" value="1"/>
</dbReference>
<feature type="compositionally biased region" description="Low complexity" evidence="3">
    <location>
        <begin position="627"/>
        <end position="636"/>
    </location>
</feature>
<feature type="region of interest" description="Disordered" evidence="3">
    <location>
        <begin position="403"/>
        <end position="464"/>
    </location>
</feature>
<dbReference type="InterPro" id="IPR003591">
    <property type="entry name" value="Leu-rich_rpt_typical-subtyp"/>
</dbReference>
<feature type="region of interest" description="Disordered" evidence="3">
    <location>
        <begin position="494"/>
        <end position="713"/>
    </location>
</feature>
<dbReference type="OMA" id="CMLYSWI"/>
<sequence length="895" mass="100001">MALPAAHHLGGAQLRSLEKVLEDAHMTGILNISGRNMRDYPKSADNFDLMDTVDVDISKNRFMEVPYELCEYVSLERLNCYNNAIRTVPDAFARLTMLTYLNLSRNSLSALPIEICEIYLEVLIVSNNKLVALPPAVGKMKTLMHLDASCNELDTLPMQIGEMESLKELNLRRNHLMHLPEEISRLKLIMLDVSCNKICFIPPSYRHIKTLDVLKLEHNPLEMPPAQVCTRGKVHIFKYLNNVATKDEKRSRLEQNERLSRRSYNNAKYTWLATNEAATRFGSSHSTHINQLDTSQAGNQSVVLSPSTLTAQYSKGSEGSNGSPRSSTLTPQSSIDSDSSHSTLCNGDPSAVEDFAFWNAKIGELRRGALTADSGYIDGDKRWSATEPSNDDEEARILADRANQQKEHRQQREEFLNQSLGSNNTSSSSFGTDAAGDIDYIDTGDDGMEDGEITPTQTEPDEFTKALTRQKAIYEDQKLKAKEERVRQQQEEQRWQQEEERWKVERRREAEQDRYRRSSPSGSLLSVQANGTVNSRGAERSQNPRPLSSSSFSESLQRPTTLEIARQKRQQRRATVTLTDNIRSSSVDRNSYNRSSAGHASNLPNGRLPSSTDDSHRQLKRSDKVTSSSSSALSSSRDGGISQSRHEAQLARRRQEEEKARNKQIQKDALRNFVQSRNSTSSLHSPGHEEKDFQMELSPGSAKSPPPPPATYSASAFGSIKPRSAFSIGGGKPQGEVQPNFTVKREMTKYREEMDRIEQLRKLKPNWMSSYRSVSDINTIDQMRKCIEARLKVNLPDDIPGALEDGVVLCHFMNNVFPHAVPTIHVPSPAVPKLSSAKCRRNVENFLKACATSGVPVEKLCTSGDILEGKGLVKVAGTVQSLLTNNPQHKLSSAV</sequence>
<dbReference type="PANTHER" id="PTHR48051">
    <property type="match status" value="1"/>
</dbReference>
<feature type="compositionally biased region" description="Basic and acidic residues" evidence="3">
    <location>
        <begin position="494"/>
        <end position="516"/>
    </location>
</feature>
<dbReference type="Pfam" id="PF23598">
    <property type="entry name" value="LRR_14"/>
    <property type="match status" value="1"/>
</dbReference>
<feature type="compositionally biased region" description="Basic and acidic residues" evidence="3">
    <location>
        <begin position="403"/>
        <end position="415"/>
    </location>
</feature>
<dbReference type="Gene3D" id="3.80.10.10">
    <property type="entry name" value="Ribonuclease Inhibitor"/>
    <property type="match status" value="1"/>
</dbReference>
<dbReference type="CDD" id="cd21205">
    <property type="entry name" value="CH_LRCH"/>
    <property type="match status" value="1"/>
</dbReference>
<dbReference type="EnsemblMetazoa" id="XM_038193986.1">
    <property type="protein sequence ID" value="XP_038049914.1"/>
    <property type="gene ID" value="LOC119723379"/>
</dbReference>
<dbReference type="AlphaFoldDB" id="A0A913ZDQ5"/>
<keyword evidence="6" id="KW-1185">Reference proteome</keyword>
<evidence type="ECO:0000256" key="3">
    <source>
        <dbReference type="SAM" id="MobiDB-lite"/>
    </source>
</evidence>
<dbReference type="SUPFAM" id="SSF52058">
    <property type="entry name" value="L domain-like"/>
    <property type="match status" value="1"/>
</dbReference>
<feature type="compositionally biased region" description="Polar residues" evidence="3">
    <location>
        <begin position="673"/>
        <end position="684"/>
    </location>
</feature>
<feature type="compositionally biased region" description="Low complexity" evidence="3">
    <location>
        <begin position="417"/>
        <end position="438"/>
    </location>
</feature>
<feature type="compositionally biased region" description="Basic and acidic residues" evidence="3">
    <location>
        <begin position="613"/>
        <end position="624"/>
    </location>
</feature>
<dbReference type="EnsemblMetazoa" id="XM_038193985.1">
    <property type="protein sequence ID" value="XP_038049913.1"/>
    <property type="gene ID" value="LOC119723379"/>
</dbReference>
<dbReference type="PROSITE" id="PS50021">
    <property type="entry name" value="CH"/>
    <property type="match status" value="1"/>
</dbReference>
<dbReference type="InterPro" id="IPR032675">
    <property type="entry name" value="LRR_dom_sf"/>
</dbReference>
<feature type="compositionally biased region" description="Basic and acidic residues" evidence="3">
    <location>
        <begin position="644"/>
        <end position="670"/>
    </location>
</feature>
<dbReference type="InterPro" id="IPR055414">
    <property type="entry name" value="LRR_R13L4/SHOC2-like"/>
</dbReference>
<feature type="compositionally biased region" description="Polar residues" evidence="3">
    <location>
        <begin position="573"/>
        <end position="612"/>
    </location>
</feature>
<dbReference type="OrthoDB" id="660555at2759"/>
<dbReference type="GeneID" id="119723379"/>
<dbReference type="SUPFAM" id="SSF47576">
    <property type="entry name" value="Calponin-homology domain, CH-domain"/>
    <property type="match status" value="1"/>
</dbReference>
<protein>
    <recommendedName>
        <fullName evidence="4">Calponin-homology (CH) domain-containing protein</fullName>
    </recommendedName>
</protein>
<feature type="region of interest" description="Disordered" evidence="3">
    <location>
        <begin position="374"/>
        <end position="393"/>
    </location>
</feature>
<name>A0A913ZDQ5_PATMI</name>
<dbReference type="SMART" id="SM00369">
    <property type="entry name" value="LRR_TYP"/>
    <property type="match status" value="4"/>
</dbReference>
<feature type="compositionally biased region" description="Low complexity" evidence="3">
    <location>
        <begin position="540"/>
        <end position="559"/>
    </location>
</feature>
<dbReference type="RefSeq" id="XP_038049913.1">
    <property type="nucleotide sequence ID" value="XM_038193985.1"/>
</dbReference>
<feature type="compositionally biased region" description="Low complexity" evidence="3">
    <location>
        <begin position="333"/>
        <end position="342"/>
    </location>
</feature>
<organism evidence="5 6">
    <name type="scientific">Patiria miniata</name>
    <name type="common">Bat star</name>
    <name type="synonym">Asterina miniata</name>
    <dbReference type="NCBI Taxonomy" id="46514"/>
    <lineage>
        <taxon>Eukaryota</taxon>
        <taxon>Metazoa</taxon>
        <taxon>Echinodermata</taxon>
        <taxon>Eleutherozoa</taxon>
        <taxon>Asterozoa</taxon>
        <taxon>Asteroidea</taxon>
        <taxon>Valvatacea</taxon>
        <taxon>Valvatida</taxon>
        <taxon>Asterinidae</taxon>
        <taxon>Patiria</taxon>
    </lineage>
</organism>
<dbReference type="InterPro" id="IPR001715">
    <property type="entry name" value="CH_dom"/>
</dbReference>
<proteinExistence type="predicted"/>
<reference evidence="5" key="1">
    <citation type="submission" date="2022-11" db="UniProtKB">
        <authorList>
            <consortium name="EnsemblMetazoa"/>
        </authorList>
    </citation>
    <scope>IDENTIFICATION</scope>
</reference>
<dbReference type="InterPro" id="IPR050216">
    <property type="entry name" value="LRR_domain-containing"/>
</dbReference>
<feature type="region of interest" description="Disordered" evidence="3">
    <location>
        <begin position="312"/>
        <end position="346"/>
    </location>
</feature>
<keyword evidence="2" id="KW-0677">Repeat</keyword>
<evidence type="ECO:0000313" key="5">
    <source>
        <dbReference type="EnsemblMetazoa" id="XP_038049913.1"/>
    </source>
</evidence>
<dbReference type="GO" id="GO:0005737">
    <property type="term" value="C:cytoplasm"/>
    <property type="evidence" value="ECO:0007669"/>
    <property type="project" value="TreeGrafter"/>
</dbReference>
<dbReference type="RefSeq" id="XP_038049914.1">
    <property type="nucleotide sequence ID" value="XM_038193986.1"/>
</dbReference>
<feature type="compositionally biased region" description="Polar residues" evidence="3">
    <location>
        <begin position="312"/>
        <end position="332"/>
    </location>
</feature>
<evidence type="ECO:0000256" key="1">
    <source>
        <dbReference type="ARBA" id="ARBA00022614"/>
    </source>
</evidence>
<dbReference type="InterPro" id="IPR001611">
    <property type="entry name" value="Leu-rich_rpt"/>
</dbReference>
<dbReference type="InterPro" id="IPR036872">
    <property type="entry name" value="CH_dom_sf"/>
</dbReference>
<keyword evidence="1" id="KW-0433">Leucine-rich repeat</keyword>
<dbReference type="PROSITE" id="PS51450">
    <property type="entry name" value="LRR"/>
    <property type="match status" value="1"/>
</dbReference>
<feature type="domain" description="Calponin-homology (CH)" evidence="4">
    <location>
        <begin position="773"/>
        <end position="887"/>
    </location>
</feature>
<dbReference type="FunFam" id="3.80.10.10:FF:000067">
    <property type="entry name" value="Leucine-rich repeat and calponin homology domain-containing protein 4 isoform 1"/>
    <property type="match status" value="1"/>
</dbReference>
<evidence type="ECO:0000256" key="2">
    <source>
        <dbReference type="ARBA" id="ARBA00022737"/>
    </source>
</evidence>
<accession>A0A913ZDQ5</accession>
<feature type="compositionally biased region" description="Acidic residues" evidence="3">
    <location>
        <begin position="439"/>
        <end position="452"/>
    </location>
</feature>
<evidence type="ECO:0000313" key="6">
    <source>
        <dbReference type="Proteomes" id="UP000887568"/>
    </source>
</evidence>
<dbReference type="Proteomes" id="UP000887568">
    <property type="component" value="Unplaced"/>
</dbReference>
<dbReference type="PANTHER" id="PTHR48051:SF21">
    <property type="entry name" value="CALPONIN-HOMOLOGY (CH) DOMAIN-CONTAINING PROTEIN"/>
    <property type="match status" value="1"/>
</dbReference>
<feature type="compositionally biased region" description="Polar residues" evidence="3">
    <location>
        <begin position="518"/>
        <end position="535"/>
    </location>
</feature>